<dbReference type="EC" id="6.4.1.3" evidence="3"/>
<protein>
    <recommendedName>
        <fullName evidence="5">Propionyl-CoA carboxylase beta chain, mitochondrial</fullName>
        <ecNumber evidence="3">6.4.1.3</ecNumber>
    </recommendedName>
    <alternativeName>
        <fullName evidence="6">Propanoyl-CoA:carbon dioxide ligase subunit beta</fullName>
    </alternativeName>
</protein>
<sequence>MEKDFGVMLSLVQLQRIRAGPTADNLQPSISGLDTFDVAVSVVLMLHTVRSSYRFELFLRNLYIRSISGVANTLDVRQKIKDTREKILLGGGEKRIEAQHKRGKLTARERIELLADAGTFIEYDAFVEHDCHEFNMHKQKIPCDSVVTGRCQVNGRPVYLFSQDFTVFGGSLSLVHARKICKVMDQAMLVGAPVVGLNDSGGARIQEGVASLAGYADIFQRNVNASGVIPQISLILGPCAGGAVYSPALTDFIFMVHDTSYLFITGPDVVKSVTNEDVTQEELGGAKTHTTISGVAHCAFENDVDALLSLRKFLTFLPLSNKEKPPIQECHDPIDRLVPSLDTIVPLEPTSAYDMTEIIKDIIDEGDFFEIMPTYAKNIIIGLARLGGRTVGIVANQPKVSAGCLDINASIKGARFVRFCDAFNIPLITLVDVPGFLPGINQEYGGIIRHGAKLIFAYAEATVPKLTIVIRKSYGGAYCVMSSKHLRGDINYAWPTAEIAVMGAKAAVQIIFRDNDDPNQAEEDYIKAFANPFPAVNRGYIDDIIDPHLTRLRLCHDLELLERKKLENPWKKHSNMPL</sequence>
<dbReference type="AlphaFoldDB" id="A0AA85FDH1"/>
<comment type="similarity">
    <text evidence="2">Belongs to the AccD/PCCB family.</text>
</comment>
<dbReference type="InterPro" id="IPR011762">
    <property type="entry name" value="COA_CT_N"/>
</dbReference>
<comment type="catalytic activity">
    <reaction evidence="8">
        <text>propanoyl-CoA + hydrogencarbonate + ATP = (S)-methylmalonyl-CoA + ADP + phosphate + H(+)</text>
        <dbReference type="Rhea" id="RHEA:23720"/>
        <dbReference type="ChEBI" id="CHEBI:15378"/>
        <dbReference type="ChEBI" id="CHEBI:17544"/>
        <dbReference type="ChEBI" id="CHEBI:30616"/>
        <dbReference type="ChEBI" id="CHEBI:43474"/>
        <dbReference type="ChEBI" id="CHEBI:57327"/>
        <dbReference type="ChEBI" id="CHEBI:57392"/>
        <dbReference type="ChEBI" id="CHEBI:456216"/>
        <dbReference type="EC" id="6.4.1.3"/>
    </reaction>
    <physiologicalReaction direction="left-to-right" evidence="8">
        <dbReference type="Rhea" id="RHEA:23721"/>
    </physiologicalReaction>
</comment>
<dbReference type="InterPro" id="IPR034733">
    <property type="entry name" value="AcCoA_carboxyl_beta"/>
</dbReference>
<dbReference type="InterPro" id="IPR029045">
    <property type="entry name" value="ClpP/crotonase-like_dom_sf"/>
</dbReference>
<feature type="domain" description="CoA carboxyltransferase C-terminal" evidence="10">
    <location>
        <begin position="333"/>
        <end position="572"/>
    </location>
</feature>
<dbReference type="GO" id="GO:0004658">
    <property type="term" value="F:propionyl-CoA carboxylase activity"/>
    <property type="evidence" value="ECO:0007669"/>
    <property type="project" value="UniProtKB-EC"/>
</dbReference>
<evidence type="ECO:0000259" key="9">
    <source>
        <dbReference type="PROSITE" id="PS50980"/>
    </source>
</evidence>
<evidence type="ECO:0000256" key="4">
    <source>
        <dbReference type="ARBA" id="ARBA00038567"/>
    </source>
</evidence>
<dbReference type="WBParaSite" id="SRDH1_43500.1">
    <property type="protein sequence ID" value="SRDH1_43500.1"/>
    <property type="gene ID" value="SRDH1_43500"/>
</dbReference>
<proteinExistence type="inferred from homology"/>
<evidence type="ECO:0000313" key="12">
    <source>
        <dbReference type="WBParaSite" id="SRDH1_43500.1"/>
    </source>
</evidence>
<comment type="subunit">
    <text evidence="4">The holoenzyme is a dodecamer composed of 6 PCCA/alpha subunits and 6 PCCB/beta subunits.</text>
</comment>
<dbReference type="Gene3D" id="3.90.226.10">
    <property type="entry name" value="2-enoyl-CoA Hydratase, Chain A, domain 1"/>
    <property type="match status" value="2"/>
</dbReference>
<evidence type="ECO:0000256" key="3">
    <source>
        <dbReference type="ARBA" id="ARBA00013050"/>
    </source>
</evidence>
<dbReference type="SUPFAM" id="SSF52096">
    <property type="entry name" value="ClpP/crotonase"/>
    <property type="match status" value="2"/>
</dbReference>
<evidence type="ECO:0000256" key="5">
    <source>
        <dbReference type="ARBA" id="ARBA00041138"/>
    </source>
</evidence>
<name>A0AA85FDH1_9TREM</name>
<dbReference type="PANTHER" id="PTHR43842:SF2">
    <property type="entry name" value="PROPIONYL-COA CARBOXYLASE BETA CHAIN, MITOCHONDRIAL"/>
    <property type="match status" value="1"/>
</dbReference>
<evidence type="ECO:0000256" key="6">
    <source>
        <dbReference type="ARBA" id="ARBA00042797"/>
    </source>
</evidence>
<dbReference type="GO" id="GO:0009062">
    <property type="term" value="P:fatty acid catabolic process"/>
    <property type="evidence" value="ECO:0007669"/>
    <property type="project" value="UniProtKB-ARBA"/>
</dbReference>
<reference evidence="12" key="2">
    <citation type="submission" date="2023-11" db="UniProtKB">
        <authorList>
            <consortium name="WormBaseParasite"/>
        </authorList>
    </citation>
    <scope>IDENTIFICATION</scope>
</reference>
<evidence type="ECO:0000256" key="7">
    <source>
        <dbReference type="ARBA" id="ARBA00048208"/>
    </source>
</evidence>
<keyword evidence="11" id="KW-1185">Reference proteome</keyword>
<dbReference type="PROSITE" id="PS50989">
    <property type="entry name" value="COA_CT_CTER"/>
    <property type="match status" value="1"/>
</dbReference>
<evidence type="ECO:0000313" key="11">
    <source>
        <dbReference type="Proteomes" id="UP000050792"/>
    </source>
</evidence>
<dbReference type="InterPro" id="IPR051047">
    <property type="entry name" value="AccD/PCCB"/>
</dbReference>
<dbReference type="PANTHER" id="PTHR43842">
    <property type="entry name" value="PROPIONYL-COA CARBOXYLASE BETA CHAIN"/>
    <property type="match status" value="1"/>
</dbReference>
<dbReference type="GO" id="GO:0005739">
    <property type="term" value="C:mitochondrion"/>
    <property type="evidence" value="ECO:0007669"/>
    <property type="project" value="TreeGrafter"/>
</dbReference>
<dbReference type="Proteomes" id="UP000050792">
    <property type="component" value="Unassembled WGS sequence"/>
</dbReference>
<accession>A0AA85FDH1</accession>
<dbReference type="InterPro" id="IPR011763">
    <property type="entry name" value="COA_CT_C"/>
</dbReference>
<dbReference type="FunFam" id="3.90.226.10:FF:000016">
    <property type="entry name" value="Propionyl-CoA carboxylase, beta subunit"/>
    <property type="match status" value="1"/>
</dbReference>
<comment type="pathway">
    <text evidence="1">Metabolic intermediate metabolism; propanoyl-CoA degradation; succinyl-CoA from propanoyl-CoA: step 1/3.</text>
</comment>
<evidence type="ECO:0000259" key="10">
    <source>
        <dbReference type="PROSITE" id="PS50989"/>
    </source>
</evidence>
<evidence type="ECO:0000256" key="1">
    <source>
        <dbReference type="ARBA" id="ARBA00005060"/>
    </source>
</evidence>
<comment type="catalytic activity">
    <reaction evidence="7">
        <text>butanoyl-CoA + hydrogencarbonate + ATP = (2S)-ethylmalonyl-CoA + ADP + phosphate + H(+)</text>
        <dbReference type="Rhea" id="RHEA:59520"/>
        <dbReference type="ChEBI" id="CHEBI:15378"/>
        <dbReference type="ChEBI" id="CHEBI:17544"/>
        <dbReference type="ChEBI" id="CHEBI:30616"/>
        <dbReference type="ChEBI" id="CHEBI:43474"/>
        <dbReference type="ChEBI" id="CHEBI:57371"/>
        <dbReference type="ChEBI" id="CHEBI:60909"/>
        <dbReference type="ChEBI" id="CHEBI:456216"/>
    </reaction>
    <physiologicalReaction direction="left-to-right" evidence="7">
        <dbReference type="Rhea" id="RHEA:59521"/>
    </physiologicalReaction>
</comment>
<dbReference type="FunFam" id="3.90.226.10:FF:000017">
    <property type="entry name" value="Propionyl-CoA carboxylase subunit beta 5"/>
    <property type="match status" value="1"/>
</dbReference>
<feature type="domain" description="CoA carboxyltransferase N-terminal" evidence="9">
    <location>
        <begin position="73"/>
        <end position="329"/>
    </location>
</feature>
<evidence type="ECO:0000256" key="2">
    <source>
        <dbReference type="ARBA" id="ARBA00006102"/>
    </source>
</evidence>
<dbReference type="PROSITE" id="PS50980">
    <property type="entry name" value="COA_CT_NTER"/>
    <property type="match status" value="1"/>
</dbReference>
<dbReference type="Pfam" id="PF01039">
    <property type="entry name" value="Carboxyl_trans"/>
    <property type="match status" value="1"/>
</dbReference>
<reference evidence="11" key="1">
    <citation type="submission" date="2022-06" db="EMBL/GenBank/DDBJ databases">
        <authorList>
            <person name="Berger JAMES D."/>
            <person name="Berger JAMES D."/>
        </authorList>
    </citation>
    <scope>NUCLEOTIDE SEQUENCE [LARGE SCALE GENOMIC DNA]</scope>
</reference>
<evidence type="ECO:0000256" key="8">
    <source>
        <dbReference type="ARBA" id="ARBA00049495"/>
    </source>
</evidence>
<organism evidence="11 12">
    <name type="scientific">Schistosoma rodhaini</name>
    <dbReference type="NCBI Taxonomy" id="6188"/>
    <lineage>
        <taxon>Eukaryota</taxon>
        <taxon>Metazoa</taxon>
        <taxon>Spiralia</taxon>
        <taxon>Lophotrochozoa</taxon>
        <taxon>Platyhelminthes</taxon>
        <taxon>Trematoda</taxon>
        <taxon>Digenea</taxon>
        <taxon>Strigeidida</taxon>
        <taxon>Schistosomatoidea</taxon>
        <taxon>Schistosomatidae</taxon>
        <taxon>Schistosoma</taxon>
    </lineage>
</organism>